<evidence type="ECO:0000256" key="2">
    <source>
        <dbReference type="ARBA" id="ARBA00022475"/>
    </source>
</evidence>
<evidence type="ECO:0000256" key="1">
    <source>
        <dbReference type="ARBA" id="ARBA00004651"/>
    </source>
</evidence>
<feature type="transmembrane region" description="Helical" evidence="6">
    <location>
        <begin position="362"/>
        <end position="384"/>
    </location>
</feature>
<feature type="transmembrane region" description="Helical" evidence="6">
    <location>
        <begin position="23"/>
        <end position="41"/>
    </location>
</feature>
<feature type="transmembrane region" description="Helical" evidence="6">
    <location>
        <begin position="661"/>
        <end position="682"/>
    </location>
</feature>
<dbReference type="AlphaFoldDB" id="A0A5C6CNM6"/>
<evidence type="ECO:0000256" key="4">
    <source>
        <dbReference type="ARBA" id="ARBA00022989"/>
    </source>
</evidence>
<feature type="transmembrane region" description="Helical" evidence="6">
    <location>
        <begin position="241"/>
        <end position="272"/>
    </location>
</feature>
<evidence type="ECO:0000256" key="3">
    <source>
        <dbReference type="ARBA" id="ARBA00022692"/>
    </source>
</evidence>
<keyword evidence="3 6" id="KW-0812">Transmembrane</keyword>
<keyword evidence="9" id="KW-1185">Reference proteome</keyword>
<evidence type="ECO:0000256" key="5">
    <source>
        <dbReference type="ARBA" id="ARBA00023136"/>
    </source>
</evidence>
<dbReference type="InterPro" id="IPR001036">
    <property type="entry name" value="Acrflvin-R"/>
</dbReference>
<keyword evidence="4 6" id="KW-1133">Transmembrane helix</keyword>
<dbReference type="PROSITE" id="PS50156">
    <property type="entry name" value="SSD"/>
    <property type="match status" value="2"/>
</dbReference>
<sequence length="771" mass="83971">MEEAQKATSLSTRLFYWWADRPILQLLVLVLATSLSLIGFIQPSLITNLFSSSEIQQQQKSVASEPGALLESDQPPPDVTPFRVGGGDVTIVVTSHDFFTQESLTAIRTAVDALQDLPQVRSILWIESIPGLNLFGLPESPLPRSDASERQMELGRERTLGNPLAVGQLISSDGKTLLLHLNLDWFFVTSDTACTSDLSETAAAAASTVPGSDLKFQVTGQAPLNLLMRQNHVRDAWRYQLIGYCIMIVSALVLFRGFSAVVIVAVAPALGVFWTMSFLRFFDLEQNPFSDVIVPILVSLVGLTDAVHMMVEIRSQRASGHDVREATRRGVAKVGMACVLTSLTTAIGFASLIWAHHQIVREFGLCCVMGVFCTLVSVLTVLPLGCRSPLGRRLHVGLGKSLVDRQLNRIGPVVAWVLKNDRKVAWIAIGSTAVLVAICSQLTPDEKRFGLLGDSGEAAQGLRHLDDAMGGLEFAYVNITWKRSVEDSQLLKILEDVNDVLAAEPLIGHPLGVRELLAALPGEGEPAERMTLLELLPAELKRAFYTPENRSATVQFRVKDIGIAKYGPVFERIEKSLRELSDKYPDFTLELSGGAIWRWHNIYRIVTDLATSLGTASIIIWLVLTIVYGSIRIGLISIIPNVFPLVATGAMLVIAGQHLEIVTVCVFTICIGIAVDDTIHFLTRFAGERGADVDDRQAIQRAFTGVGSALLMTTIVLVAGMLTAVTADARDARLFGTMGALTLSTALFADIIFLPALLSRFARSKSWGCDT</sequence>
<dbReference type="Pfam" id="PF03176">
    <property type="entry name" value="MMPL"/>
    <property type="match status" value="2"/>
</dbReference>
<feature type="transmembrane region" description="Helical" evidence="6">
    <location>
        <begin position="635"/>
        <end position="655"/>
    </location>
</feature>
<dbReference type="InterPro" id="IPR004869">
    <property type="entry name" value="MMPL_dom"/>
</dbReference>
<dbReference type="Proteomes" id="UP000318437">
    <property type="component" value="Unassembled WGS sequence"/>
</dbReference>
<proteinExistence type="predicted"/>
<feature type="domain" description="SSD" evidence="7">
    <location>
        <begin position="266"/>
        <end position="383"/>
    </location>
</feature>
<dbReference type="GO" id="GO:0005886">
    <property type="term" value="C:plasma membrane"/>
    <property type="evidence" value="ECO:0007669"/>
    <property type="project" value="UniProtKB-SubCell"/>
</dbReference>
<dbReference type="RefSeq" id="WP_146451292.1">
    <property type="nucleotide sequence ID" value="NZ_SJPS01000004.1"/>
</dbReference>
<feature type="transmembrane region" description="Helical" evidence="6">
    <location>
        <begin position="734"/>
        <end position="758"/>
    </location>
</feature>
<feature type="transmembrane region" description="Helical" evidence="6">
    <location>
        <begin position="424"/>
        <end position="443"/>
    </location>
</feature>
<evidence type="ECO:0000256" key="6">
    <source>
        <dbReference type="SAM" id="Phobius"/>
    </source>
</evidence>
<dbReference type="PANTHER" id="PTHR33406">
    <property type="entry name" value="MEMBRANE PROTEIN MJ1562-RELATED"/>
    <property type="match status" value="1"/>
</dbReference>
<feature type="transmembrane region" description="Helical" evidence="6">
    <location>
        <begin position="702"/>
        <end position="722"/>
    </location>
</feature>
<comment type="subcellular location">
    <subcellularLocation>
        <location evidence="1">Cell membrane</location>
        <topology evidence="1">Multi-pass membrane protein</topology>
    </subcellularLocation>
</comment>
<comment type="caution">
    <text evidence="8">The sequence shown here is derived from an EMBL/GenBank/DDBJ whole genome shotgun (WGS) entry which is preliminary data.</text>
</comment>
<dbReference type="GO" id="GO:0022857">
    <property type="term" value="F:transmembrane transporter activity"/>
    <property type="evidence" value="ECO:0007669"/>
    <property type="project" value="InterPro"/>
</dbReference>
<feature type="transmembrane region" description="Helical" evidence="6">
    <location>
        <begin position="292"/>
        <end position="313"/>
    </location>
</feature>
<keyword evidence="5 6" id="KW-0472">Membrane</keyword>
<evidence type="ECO:0000313" key="8">
    <source>
        <dbReference type="EMBL" id="TWU25705.1"/>
    </source>
</evidence>
<dbReference type="PRINTS" id="PR00702">
    <property type="entry name" value="ACRIFLAVINRP"/>
</dbReference>
<dbReference type="SUPFAM" id="SSF82866">
    <property type="entry name" value="Multidrug efflux transporter AcrB transmembrane domain"/>
    <property type="match status" value="2"/>
</dbReference>
<reference evidence="8 9" key="1">
    <citation type="submission" date="2019-02" db="EMBL/GenBank/DDBJ databases">
        <title>Deep-cultivation of Planctomycetes and their phenomic and genomic characterization uncovers novel biology.</title>
        <authorList>
            <person name="Wiegand S."/>
            <person name="Jogler M."/>
            <person name="Boedeker C."/>
            <person name="Pinto D."/>
            <person name="Vollmers J."/>
            <person name="Rivas-Marin E."/>
            <person name="Kohn T."/>
            <person name="Peeters S.H."/>
            <person name="Heuer A."/>
            <person name="Rast P."/>
            <person name="Oberbeckmann S."/>
            <person name="Bunk B."/>
            <person name="Jeske O."/>
            <person name="Meyerdierks A."/>
            <person name="Storesund J.E."/>
            <person name="Kallscheuer N."/>
            <person name="Luecker S."/>
            <person name="Lage O.M."/>
            <person name="Pohl T."/>
            <person name="Merkel B.J."/>
            <person name="Hornburger P."/>
            <person name="Mueller R.-W."/>
            <person name="Bruemmer F."/>
            <person name="Labrenz M."/>
            <person name="Spormann A.M."/>
            <person name="Op Den Camp H."/>
            <person name="Overmann J."/>
            <person name="Amann R."/>
            <person name="Jetten M.S.M."/>
            <person name="Mascher T."/>
            <person name="Medema M.H."/>
            <person name="Devos D.P."/>
            <person name="Kaster A.-K."/>
            <person name="Ovreas L."/>
            <person name="Rohde M."/>
            <person name="Galperin M.Y."/>
            <person name="Jogler C."/>
        </authorList>
    </citation>
    <scope>NUCLEOTIDE SEQUENCE [LARGE SCALE GENOMIC DNA]</scope>
    <source>
        <strain evidence="8 9">Pla144</strain>
    </source>
</reference>
<gene>
    <name evidence="8" type="ORF">Pla144_29150</name>
</gene>
<dbReference type="OrthoDB" id="9794724at2"/>
<organism evidence="8 9">
    <name type="scientific">Bythopirellula polymerisocia</name>
    <dbReference type="NCBI Taxonomy" id="2528003"/>
    <lineage>
        <taxon>Bacteria</taxon>
        <taxon>Pseudomonadati</taxon>
        <taxon>Planctomycetota</taxon>
        <taxon>Planctomycetia</taxon>
        <taxon>Pirellulales</taxon>
        <taxon>Lacipirellulaceae</taxon>
        <taxon>Bythopirellula</taxon>
    </lineage>
</organism>
<protein>
    <submittedName>
        <fullName evidence="8">Multidrug efflux system subunit MdtC</fullName>
    </submittedName>
</protein>
<evidence type="ECO:0000259" key="7">
    <source>
        <dbReference type="PROSITE" id="PS50156"/>
    </source>
</evidence>
<feature type="domain" description="SSD" evidence="7">
    <location>
        <begin position="633"/>
        <end position="760"/>
    </location>
</feature>
<feature type="transmembrane region" description="Helical" evidence="6">
    <location>
        <begin position="334"/>
        <end position="356"/>
    </location>
</feature>
<feature type="transmembrane region" description="Helical" evidence="6">
    <location>
        <begin position="609"/>
        <end position="628"/>
    </location>
</feature>
<accession>A0A5C6CNM6</accession>
<dbReference type="InterPro" id="IPR050545">
    <property type="entry name" value="Mycobact_MmpL"/>
</dbReference>
<dbReference type="InterPro" id="IPR000731">
    <property type="entry name" value="SSD"/>
</dbReference>
<dbReference type="EMBL" id="SJPS01000004">
    <property type="protein sequence ID" value="TWU25705.1"/>
    <property type="molecule type" value="Genomic_DNA"/>
</dbReference>
<evidence type="ECO:0000313" key="9">
    <source>
        <dbReference type="Proteomes" id="UP000318437"/>
    </source>
</evidence>
<dbReference type="PANTHER" id="PTHR33406:SF12">
    <property type="entry name" value="BLR2997 PROTEIN"/>
    <property type="match status" value="1"/>
</dbReference>
<keyword evidence="2" id="KW-1003">Cell membrane</keyword>
<name>A0A5C6CNM6_9BACT</name>
<dbReference type="Gene3D" id="1.20.1640.10">
    <property type="entry name" value="Multidrug efflux transporter AcrB transmembrane domain"/>
    <property type="match status" value="2"/>
</dbReference>